<evidence type="ECO:0000256" key="2">
    <source>
        <dbReference type="ARBA" id="ARBA00022490"/>
    </source>
</evidence>
<proteinExistence type="predicted"/>
<dbReference type="InterPro" id="IPR024957">
    <property type="entry name" value="Cep57_MT-bd_dom"/>
</dbReference>
<dbReference type="InterPro" id="IPR025925">
    <property type="entry name" value="PPC89_CLD"/>
</dbReference>
<feature type="region of interest" description="Disordered" evidence="4">
    <location>
        <begin position="631"/>
        <end position="861"/>
    </location>
</feature>
<feature type="region of interest" description="Disordered" evidence="4">
    <location>
        <begin position="1026"/>
        <end position="1058"/>
    </location>
</feature>
<sequence>MSRGSANLEFSIRGDELERNRILLERNLQHTDLSLHLSSAPEDDFSDVEYPRNHPAPSPFTVFASFEQRSGDHLEAGEHSQLGGWSYQSFDPGDTVNPYGGETMSTAAHHASALTLSAGLAGRGSRRDVSLSGAEYDPDRPLQGIMAGFEAHFSALGMDPVKDKQLGPDAIAFDPLVVDDPAGLDKVFLSSHPPIRHEAVRSPISSFTSSTSESDSGSARHHSPASRPKLSDALNAITFSPKRPRSAPTNGSSRPSVNNQRANLQSKRSRSPPQTTYPSLFNNERSAPRPNKPTTGLRSPVGLYQTSLSYAQPDPEVTVQPPTPPPPSSSHFVDMARKLVQEIQTEKRQQAEACAKRSAARAPVVPTTRRDARVATQAKERGPFKNLVNQAPSRSVHASNVKTTNVSKGRIYLPDVTGLTSAVESPAKAGMDYYDYNAMDDGQHAARFIATLNAVQSKLAFLESENSISRRRMNELELELETCKKEVARERTRLLEQEVQASRDAAAAAAKRERHKLGVPCRQTTVNGLGHNVDPEIRCEEPFTTETRYKQAVEEKKALEALIGTLRNHLSRLTSELSDHQQLLNELRMLRDVDARALAEKGKDMDNLRTEVERLAGEVEVLRGVVEEGLKERRNERDPQEATILEPSEELTMETQNDEPSVQQQRHDQEDSAIFGVDDGQDDGDDGSMFRGHRAPTPTIPVPDHTTRAEIAPVGSSRPLNDPTTRPLIDTDDAERVYADVHGRRADRSASLASSRSSSSSHSRISSRSVSPALSARISHSSATSHQSMEDERKSSVAFNPRRTSGDRPANTPPRNAGQLPSRPMAPTPGIALKKMHTRAGRDEALRRAPERHADPPVDAPFPQIRGAHLERLFFSAPEHNAQTCTVCHRRRRNRAPGKKAEDHADFWMEEDYRKLGKKAQDDGDDEGFAEGSDDGIGSGGHQRDEIPPQTVLTRVVRELEDDFTHYKSIYVELAEQYKEMDAVSNVAKRNVVAGHLREVIDILEQKGDQIASLYGLLTFKDKPVEQPAATEQDARPVPDNISSWGRARGRKTCPSAS</sequence>
<dbReference type="Pfam" id="PF14197">
    <property type="entry name" value="Cep57_CLD_2"/>
    <property type="match status" value="1"/>
</dbReference>
<feature type="coiled-coil region" evidence="3">
    <location>
        <begin position="549"/>
        <end position="625"/>
    </location>
</feature>
<feature type="compositionally biased region" description="Low complexity" evidence="4">
    <location>
        <begin position="202"/>
        <end position="217"/>
    </location>
</feature>
<feature type="domain" description="Cep57 centrosome microtubule-binding" evidence="5">
    <location>
        <begin position="944"/>
        <end position="1015"/>
    </location>
</feature>
<evidence type="ECO:0000256" key="1">
    <source>
        <dbReference type="ARBA" id="ARBA00004496"/>
    </source>
</evidence>
<dbReference type="EMBL" id="KV427606">
    <property type="protein sequence ID" value="KZT12216.1"/>
    <property type="molecule type" value="Genomic_DNA"/>
</dbReference>
<keyword evidence="2" id="KW-0963">Cytoplasm</keyword>
<feature type="compositionally biased region" description="Low complexity" evidence="4">
    <location>
        <begin position="749"/>
        <end position="777"/>
    </location>
</feature>
<evidence type="ECO:0000259" key="6">
    <source>
        <dbReference type="Pfam" id="PF14197"/>
    </source>
</evidence>
<evidence type="ECO:0000256" key="4">
    <source>
        <dbReference type="SAM" id="MobiDB-lite"/>
    </source>
</evidence>
<organism evidence="7 8">
    <name type="scientific">Laetiporus sulphureus 93-53</name>
    <dbReference type="NCBI Taxonomy" id="1314785"/>
    <lineage>
        <taxon>Eukaryota</taxon>
        <taxon>Fungi</taxon>
        <taxon>Dikarya</taxon>
        <taxon>Basidiomycota</taxon>
        <taxon>Agaricomycotina</taxon>
        <taxon>Agaricomycetes</taxon>
        <taxon>Polyporales</taxon>
        <taxon>Laetiporus</taxon>
    </lineage>
</organism>
<dbReference type="OrthoDB" id="76453at2759"/>
<comment type="subcellular location">
    <subcellularLocation>
        <location evidence="1">Cytoplasm</location>
    </subcellularLocation>
</comment>
<feature type="compositionally biased region" description="Basic and acidic residues" evidence="4">
    <location>
        <begin position="840"/>
        <end position="856"/>
    </location>
</feature>
<feature type="domain" description="PPC89 centrosome localisation" evidence="6">
    <location>
        <begin position="559"/>
        <end position="634"/>
    </location>
</feature>
<feature type="compositionally biased region" description="Polar residues" evidence="4">
    <location>
        <begin position="778"/>
        <end position="787"/>
    </location>
</feature>
<feature type="coiled-coil region" evidence="3">
    <location>
        <begin position="459"/>
        <end position="493"/>
    </location>
</feature>
<keyword evidence="3" id="KW-0175">Coiled coil</keyword>
<feature type="compositionally biased region" description="Polar residues" evidence="4">
    <location>
        <begin position="653"/>
        <end position="664"/>
    </location>
</feature>
<feature type="compositionally biased region" description="Polar residues" evidence="4">
    <location>
        <begin position="247"/>
        <end position="285"/>
    </location>
</feature>
<evidence type="ECO:0008006" key="9">
    <source>
        <dbReference type="Google" id="ProtNLM"/>
    </source>
</evidence>
<dbReference type="AlphaFoldDB" id="A0A165HUS9"/>
<evidence type="ECO:0000259" key="5">
    <source>
        <dbReference type="Pfam" id="PF06657"/>
    </source>
</evidence>
<name>A0A165HUS9_9APHY</name>
<evidence type="ECO:0000256" key="3">
    <source>
        <dbReference type="SAM" id="Coils"/>
    </source>
</evidence>
<evidence type="ECO:0000313" key="8">
    <source>
        <dbReference type="Proteomes" id="UP000076871"/>
    </source>
</evidence>
<dbReference type="InParanoid" id="A0A165HUS9"/>
<protein>
    <recommendedName>
        <fullName evidence="9">Cep57 centrosome microtubule-binding domain-containing protein</fullName>
    </recommendedName>
</protein>
<feature type="compositionally biased region" description="Basic and acidic residues" evidence="4">
    <location>
        <begin position="734"/>
        <end position="748"/>
    </location>
</feature>
<evidence type="ECO:0000313" key="7">
    <source>
        <dbReference type="EMBL" id="KZT12216.1"/>
    </source>
</evidence>
<feature type="region of interest" description="Disordered" evidence="4">
    <location>
        <begin position="918"/>
        <end position="950"/>
    </location>
</feature>
<dbReference type="GO" id="GO:0005737">
    <property type="term" value="C:cytoplasm"/>
    <property type="evidence" value="ECO:0007669"/>
    <property type="project" value="UniProtKB-SubCell"/>
</dbReference>
<accession>A0A165HUS9</accession>
<reference evidence="7 8" key="1">
    <citation type="journal article" date="2016" name="Mol. Biol. Evol.">
        <title>Comparative Genomics of Early-Diverging Mushroom-Forming Fungi Provides Insights into the Origins of Lignocellulose Decay Capabilities.</title>
        <authorList>
            <person name="Nagy L.G."/>
            <person name="Riley R."/>
            <person name="Tritt A."/>
            <person name="Adam C."/>
            <person name="Daum C."/>
            <person name="Floudas D."/>
            <person name="Sun H."/>
            <person name="Yadav J.S."/>
            <person name="Pangilinan J."/>
            <person name="Larsson K.H."/>
            <person name="Matsuura K."/>
            <person name="Barry K."/>
            <person name="Labutti K."/>
            <person name="Kuo R."/>
            <person name="Ohm R.A."/>
            <person name="Bhattacharya S.S."/>
            <person name="Shirouzu T."/>
            <person name="Yoshinaga Y."/>
            <person name="Martin F.M."/>
            <person name="Grigoriev I.V."/>
            <person name="Hibbett D.S."/>
        </authorList>
    </citation>
    <scope>NUCLEOTIDE SEQUENCE [LARGE SCALE GENOMIC DNA]</scope>
    <source>
        <strain evidence="7 8">93-53</strain>
    </source>
</reference>
<feature type="compositionally biased region" description="Acidic residues" evidence="4">
    <location>
        <begin position="923"/>
        <end position="934"/>
    </location>
</feature>
<dbReference type="RefSeq" id="XP_040769864.1">
    <property type="nucleotide sequence ID" value="XM_040906089.1"/>
</dbReference>
<dbReference type="Pfam" id="PF06657">
    <property type="entry name" value="Cep57_MT_bd"/>
    <property type="match status" value="1"/>
</dbReference>
<gene>
    <name evidence="7" type="ORF">LAESUDRAFT_691432</name>
</gene>
<dbReference type="GeneID" id="63823118"/>
<dbReference type="GO" id="GO:0008017">
    <property type="term" value="F:microtubule binding"/>
    <property type="evidence" value="ECO:0007669"/>
    <property type="project" value="InterPro"/>
</dbReference>
<feature type="region of interest" description="Disordered" evidence="4">
    <location>
        <begin position="200"/>
        <end position="300"/>
    </location>
</feature>
<keyword evidence="8" id="KW-1185">Reference proteome</keyword>
<feature type="compositionally biased region" description="Basic and acidic residues" evidence="4">
    <location>
        <begin position="631"/>
        <end position="640"/>
    </location>
</feature>
<dbReference type="Proteomes" id="UP000076871">
    <property type="component" value="Unassembled WGS sequence"/>
</dbReference>